<organism evidence="2 3">
    <name type="scientific">Mucilaginibacter terrigena</name>
    <dbReference type="NCBI Taxonomy" id="2492395"/>
    <lineage>
        <taxon>Bacteria</taxon>
        <taxon>Pseudomonadati</taxon>
        <taxon>Bacteroidota</taxon>
        <taxon>Sphingobacteriia</taxon>
        <taxon>Sphingobacteriales</taxon>
        <taxon>Sphingobacteriaceae</taxon>
        <taxon>Mucilaginibacter</taxon>
    </lineage>
</organism>
<gene>
    <name evidence="2" type="ORF">EWM62_04330</name>
</gene>
<keyword evidence="1" id="KW-0812">Transmembrane</keyword>
<comment type="caution">
    <text evidence="2">The sequence shown here is derived from an EMBL/GenBank/DDBJ whole genome shotgun (WGS) entry which is preliminary data.</text>
</comment>
<feature type="transmembrane region" description="Helical" evidence="1">
    <location>
        <begin position="6"/>
        <end position="28"/>
    </location>
</feature>
<name>A0A4Q5LP72_9SPHI</name>
<evidence type="ECO:0000313" key="2">
    <source>
        <dbReference type="EMBL" id="RYU91172.1"/>
    </source>
</evidence>
<keyword evidence="1" id="KW-0472">Membrane</keyword>
<keyword evidence="1" id="KW-1133">Transmembrane helix</keyword>
<dbReference type="EMBL" id="SEWG01000002">
    <property type="protein sequence ID" value="RYU91172.1"/>
    <property type="molecule type" value="Genomic_DNA"/>
</dbReference>
<sequence length="90" mass="10319">MKFLKFFLIISAITLLMDWYVFNGLRTFTADWQSRPARQVVTLGFLAISVGVTVVFLLGLGSMSTARGMTPFHEWMLSLFLTFFITKLFL</sequence>
<proteinExistence type="predicted"/>
<evidence type="ECO:0000313" key="3">
    <source>
        <dbReference type="Proteomes" id="UP000293331"/>
    </source>
</evidence>
<dbReference type="RefSeq" id="WP_129875432.1">
    <property type="nucleotide sequence ID" value="NZ_SEWG01000002.1"/>
</dbReference>
<dbReference type="Proteomes" id="UP000293331">
    <property type="component" value="Unassembled WGS sequence"/>
</dbReference>
<keyword evidence="3" id="KW-1185">Reference proteome</keyword>
<dbReference type="AlphaFoldDB" id="A0A4Q5LP72"/>
<accession>A0A4Q5LP72</accession>
<evidence type="ECO:0000256" key="1">
    <source>
        <dbReference type="SAM" id="Phobius"/>
    </source>
</evidence>
<feature type="transmembrane region" description="Helical" evidence="1">
    <location>
        <begin position="40"/>
        <end position="60"/>
    </location>
</feature>
<protein>
    <recommendedName>
        <fullName evidence="4">Metallophosphoesterase</fullName>
    </recommendedName>
</protein>
<reference evidence="2 3" key="1">
    <citation type="submission" date="2019-02" db="EMBL/GenBank/DDBJ databases">
        <title>Bacterial novel species Mucilaginibacter sp. 17JY9-4 isolated from soil.</title>
        <authorList>
            <person name="Jung H.-Y."/>
        </authorList>
    </citation>
    <scope>NUCLEOTIDE SEQUENCE [LARGE SCALE GENOMIC DNA]</scope>
    <source>
        <strain evidence="2 3">17JY9-4</strain>
    </source>
</reference>
<evidence type="ECO:0008006" key="4">
    <source>
        <dbReference type="Google" id="ProtNLM"/>
    </source>
</evidence>